<sequence length="45" mass="5271">MLQLSRVAFKALLLTKFRSRENHSQASTDISDPRLPRQLIHLIRL</sequence>
<reference evidence="1" key="1">
    <citation type="submission" date="2018-02" db="EMBL/GenBank/DDBJ databases">
        <title>Rhizophora mucronata_Transcriptome.</title>
        <authorList>
            <person name="Meera S.P."/>
            <person name="Sreeshan A."/>
            <person name="Augustine A."/>
        </authorList>
    </citation>
    <scope>NUCLEOTIDE SEQUENCE</scope>
    <source>
        <tissue evidence="1">Leaf</tissue>
    </source>
</reference>
<name>A0A2P2NB62_RHIMU</name>
<dbReference type="EMBL" id="GGEC01059166">
    <property type="protein sequence ID" value="MBX39650.1"/>
    <property type="molecule type" value="Transcribed_RNA"/>
</dbReference>
<dbReference type="AlphaFoldDB" id="A0A2P2NB62"/>
<accession>A0A2P2NB62</accession>
<organism evidence="1">
    <name type="scientific">Rhizophora mucronata</name>
    <name type="common">Asiatic mangrove</name>
    <dbReference type="NCBI Taxonomy" id="61149"/>
    <lineage>
        <taxon>Eukaryota</taxon>
        <taxon>Viridiplantae</taxon>
        <taxon>Streptophyta</taxon>
        <taxon>Embryophyta</taxon>
        <taxon>Tracheophyta</taxon>
        <taxon>Spermatophyta</taxon>
        <taxon>Magnoliopsida</taxon>
        <taxon>eudicotyledons</taxon>
        <taxon>Gunneridae</taxon>
        <taxon>Pentapetalae</taxon>
        <taxon>rosids</taxon>
        <taxon>fabids</taxon>
        <taxon>Malpighiales</taxon>
        <taxon>Rhizophoraceae</taxon>
        <taxon>Rhizophora</taxon>
    </lineage>
</organism>
<protein>
    <submittedName>
        <fullName evidence="1">Uncharacterized protein</fullName>
    </submittedName>
</protein>
<evidence type="ECO:0000313" key="1">
    <source>
        <dbReference type="EMBL" id="MBX39650.1"/>
    </source>
</evidence>
<proteinExistence type="predicted"/>